<dbReference type="Pfam" id="PF13173">
    <property type="entry name" value="AAA_14"/>
    <property type="match status" value="1"/>
</dbReference>
<sequence>MDYGERVIDTVLDEVQPLLRAVSVHGPKGVGKTATASRRARTIFDMSQVGQREIVMADPRVLVRTPGPVLIDEWQRLPEVWEHVRRAVDDGVPNGHFLIAGSSAPRGATVHSGAGRIVPLRMRPLSLAERDLTPPSVSLTRLLDGERELHGTTDVELLEYVEEITASGFPGIRSRPDQVRGIELDGYLENVIQREFPEQGYQVRRPESLRAWLAAYAAATSSTTSYTKILDAATPGLANKPATETTIVYRDALSSLWLIDPVPAWMPGHNHLERLGRASKHQLADPALAARLLGLDARSLLRSDTRRENLVQGTILGALFEHLATMSVHTYAAAAQARVSHLRTNGGRHEVDLIVHRPDGAFVALEVKLSDRVVDSDVRHLHWLREQVGSDMVDAVVLHCGTHAYRRADGVGVVPLVLLGP</sequence>
<organism evidence="3 4">
    <name type="scientific">Ruania alkalisoli</name>
    <dbReference type="NCBI Taxonomy" id="2779775"/>
    <lineage>
        <taxon>Bacteria</taxon>
        <taxon>Bacillati</taxon>
        <taxon>Actinomycetota</taxon>
        <taxon>Actinomycetes</taxon>
        <taxon>Micrococcales</taxon>
        <taxon>Ruaniaceae</taxon>
        <taxon>Ruania</taxon>
    </lineage>
</organism>
<name>A0A7M1SRJ1_9MICO</name>
<dbReference type="GO" id="GO:0005524">
    <property type="term" value="F:ATP binding"/>
    <property type="evidence" value="ECO:0007669"/>
    <property type="project" value="UniProtKB-KW"/>
</dbReference>
<evidence type="ECO:0000259" key="2">
    <source>
        <dbReference type="Pfam" id="PF13635"/>
    </source>
</evidence>
<evidence type="ECO:0000259" key="1">
    <source>
        <dbReference type="Pfam" id="PF13173"/>
    </source>
</evidence>
<dbReference type="RefSeq" id="WP_193495763.1">
    <property type="nucleotide sequence ID" value="NZ_CP063169.1"/>
</dbReference>
<keyword evidence="3" id="KW-0547">Nucleotide-binding</keyword>
<accession>A0A7M1SRJ1</accession>
<protein>
    <submittedName>
        <fullName evidence="3">ATP-binding protein</fullName>
    </submittedName>
</protein>
<dbReference type="SUPFAM" id="SSF52540">
    <property type="entry name" value="P-loop containing nucleoside triphosphate hydrolases"/>
    <property type="match status" value="1"/>
</dbReference>
<keyword evidence="3" id="KW-0067">ATP-binding</keyword>
<dbReference type="EMBL" id="CP063169">
    <property type="protein sequence ID" value="QOR69402.1"/>
    <property type="molecule type" value="Genomic_DNA"/>
</dbReference>
<evidence type="ECO:0000313" key="3">
    <source>
        <dbReference type="EMBL" id="QOR69402.1"/>
    </source>
</evidence>
<gene>
    <name evidence="3" type="ORF">IM660_11915</name>
</gene>
<dbReference type="Pfam" id="PF13635">
    <property type="entry name" value="DUF4143"/>
    <property type="match status" value="1"/>
</dbReference>
<reference evidence="3 4" key="1">
    <citation type="submission" date="2020-10" db="EMBL/GenBank/DDBJ databases">
        <title>Haloactinobacterium sp. RN3S43, a bacterium isolated from saline soil.</title>
        <authorList>
            <person name="Sun J.-Q."/>
        </authorList>
    </citation>
    <scope>NUCLEOTIDE SEQUENCE [LARGE SCALE GENOMIC DNA]</scope>
    <source>
        <strain evidence="3 4">RN3S43</strain>
    </source>
</reference>
<dbReference type="PANTHER" id="PTHR43566">
    <property type="entry name" value="CONSERVED PROTEIN"/>
    <property type="match status" value="1"/>
</dbReference>
<dbReference type="KEGG" id="halt:IM660_11915"/>
<proteinExistence type="predicted"/>
<dbReference type="Proteomes" id="UP000593758">
    <property type="component" value="Chromosome"/>
</dbReference>
<dbReference type="AlphaFoldDB" id="A0A7M1SRJ1"/>
<feature type="domain" description="AAA" evidence="1">
    <location>
        <begin position="21"/>
        <end position="129"/>
    </location>
</feature>
<evidence type="ECO:0000313" key="4">
    <source>
        <dbReference type="Proteomes" id="UP000593758"/>
    </source>
</evidence>
<dbReference type="PANTHER" id="PTHR43566:SF2">
    <property type="entry name" value="DUF4143 DOMAIN-CONTAINING PROTEIN"/>
    <property type="match status" value="1"/>
</dbReference>
<dbReference type="InterPro" id="IPR041682">
    <property type="entry name" value="AAA_14"/>
</dbReference>
<feature type="domain" description="DUF4143" evidence="2">
    <location>
        <begin position="202"/>
        <end position="370"/>
    </location>
</feature>
<dbReference type="InterPro" id="IPR025420">
    <property type="entry name" value="DUF4143"/>
</dbReference>
<dbReference type="InterPro" id="IPR027417">
    <property type="entry name" value="P-loop_NTPase"/>
</dbReference>
<keyword evidence="4" id="KW-1185">Reference proteome</keyword>